<dbReference type="SUPFAM" id="SSF56281">
    <property type="entry name" value="Metallo-hydrolase/oxidoreductase"/>
    <property type="match status" value="1"/>
</dbReference>
<proteinExistence type="predicted"/>
<dbReference type="CDD" id="cd06262">
    <property type="entry name" value="metallo-hydrolase-like_MBL-fold"/>
    <property type="match status" value="1"/>
</dbReference>
<dbReference type="InterPro" id="IPR050855">
    <property type="entry name" value="NDM-1-like"/>
</dbReference>
<evidence type="ECO:0000313" key="2">
    <source>
        <dbReference type="EMBL" id="MBQ0936655.1"/>
    </source>
</evidence>
<protein>
    <submittedName>
        <fullName evidence="2">MBL fold metallo-hydrolase</fullName>
    </submittedName>
</protein>
<dbReference type="InterPro" id="IPR036866">
    <property type="entry name" value="RibonucZ/Hydroxyglut_hydro"/>
</dbReference>
<evidence type="ECO:0000313" key="3">
    <source>
        <dbReference type="Proteomes" id="UP000672097"/>
    </source>
</evidence>
<dbReference type="PANTHER" id="PTHR42951">
    <property type="entry name" value="METALLO-BETA-LACTAMASE DOMAIN-CONTAINING"/>
    <property type="match status" value="1"/>
</dbReference>
<evidence type="ECO:0000259" key="1">
    <source>
        <dbReference type="SMART" id="SM00849"/>
    </source>
</evidence>
<organism evidence="2 3">
    <name type="scientific">Ideonella paludis</name>
    <dbReference type="NCBI Taxonomy" id="1233411"/>
    <lineage>
        <taxon>Bacteria</taxon>
        <taxon>Pseudomonadati</taxon>
        <taxon>Pseudomonadota</taxon>
        <taxon>Betaproteobacteria</taxon>
        <taxon>Burkholderiales</taxon>
        <taxon>Sphaerotilaceae</taxon>
        <taxon>Ideonella</taxon>
    </lineage>
</organism>
<dbReference type="Gene3D" id="3.60.15.10">
    <property type="entry name" value="Ribonuclease Z/Hydroxyacylglutathione hydrolase-like"/>
    <property type="match status" value="1"/>
</dbReference>
<comment type="caution">
    <text evidence="2">The sequence shown here is derived from an EMBL/GenBank/DDBJ whole genome shotgun (WGS) entry which is preliminary data.</text>
</comment>
<dbReference type="SMART" id="SM00849">
    <property type="entry name" value="Lactamase_B"/>
    <property type="match status" value="1"/>
</dbReference>
<reference evidence="2 3" key="1">
    <citation type="submission" date="2021-04" db="EMBL/GenBank/DDBJ databases">
        <title>The genome sequence of type strain Ideonella paludis KCTC 32238.</title>
        <authorList>
            <person name="Liu Y."/>
        </authorList>
    </citation>
    <scope>NUCLEOTIDE SEQUENCE [LARGE SCALE GENOMIC DNA]</scope>
    <source>
        <strain evidence="2 3">KCTC 32238</strain>
    </source>
</reference>
<accession>A0ABS5DZR8</accession>
<keyword evidence="3" id="KW-1185">Reference proteome</keyword>
<dbReference type="InterPro" id="IPR001279">
    <property type="entry name" value="Metallo-B-lactamas"/>
</dbReference>
<dbReference type="EMBL" id="JAGQDG010000005">
    <property type="protein sequence ID" value="MBQ0936655.1"/>
    <property type="molecule type" value="Genomic_DNA"/>
</dbReference>
<dbReference type="Proteomes" id="UP000672097">
    <property type="component" value="Unassembled WGS sequence"/>
</dbReference>
<dbReference type="Pfam" id="PF00753">
    <property type="entry name" value="Lactamase_B"/>
    <property type="match status" value="1"/>
</dbReference>
<name>A0ABS5DZR8_9BURK</name>
<sequence>MTVLQRDWLSSNQAVFRAEGAVPASLVDSGYARHAPMTLALLEHVLDGQPLARLLNTHLHSDHCGGNRLLQARYPELATMVPIGHWAAASQWDRSRLSYDAVGQFCERFAVQGALAAGDEIELGAGRWQVHAAPGHDMDAVMLFEPQSRTLIAGDALWEQRLAIIFPELEGGPGFSATRATLDLIERLAPTLVVPGHGAVFEDVAAALAASRERLEVFERKPERHVLHAARALLMFHLMEVEQISEAALQQWLMGTPLYRTMARHLGHGDPTALVRWSAELVAGLVDGGHVRRSESVLSVLSN</sequence>
<feature type="domain" description="Metallo-beta-lactamase" evidence="1">
    <location>
        <begin position="36"/>
        <end position="197"/>
    </location>
</feature>
<gene>
    <name evidence="2" type="ORF">KAK11_15085</name>
</gene>